<dbReference type="Gene3D" id="3.40.50.720">
    <property type="entry name" value="NAD(P)-binding Rossmann-like Domain"/>
    <property type="match status" value="1"/>
</dbReference>
<feature type="binding site" evidence="13">
    <location>
        <position position="138"/>
    </location>
    <ligand>
        <name>NADPH</name>
        <dbReference type="ChEBI" id="CHEBI:57783"/>
    </ligand>
</feature>
<evidence type="ECO:0000256" key="3">
    <source>
        <dbReference type="ARBA" id="ARBA00022857"/>
    </source>
</evidence>
<proteinExistence type="inferred from homology"/>
<evidence type="ECO:0000256" key="2">
    <source>
        <dbReference type="ARBA" id="ARBA00022516"/>
    </source>
</evidence>
<comment type="subcellular location">
    <subcellularLocation>
        <location evidence="13">Cytoplasm</location>
    </subcellularLocation>
</comment>
<dbReference type="InterPro" id="IPR011128">
    <property type="entry name" value="G3P_DH_NAD-dep_N"/>
</dbReference>
<keyword evidence="13" id="KW-0547">Nucleotide-binding</keyword>
<evidence type="ECO:0000313" key="20">
    <source>
        <dbReference type="EMBL" id="SHJ16799.1"/>
    </source>
</evidence>
<dbReference type="SUPFAM" id="SSF48179">
    <property type="entry name" value="6-phosphogluconate dehydrogenase C-terminal domain-like"/>
    <property type="match status" value="1"/>
</dbReference>
<evidence type="ECO:0000256" key="6">
    <source>
        <dbReference type="ARBA" id="ARBA00023098"/>
    </source>
</evidence>
<sequence>MSVVSIIGAGSWGTSLSVLLSNNGHQVRVWSRFQEEVDLLNREREHKEKLPGVKVPETVVFTSDLKACLEGHDFVVIVLPSQTVRENARLLAPYLSPNDIVVLCSKGIEEESGKRLSQVVLEEAPGVRVVALYGPSHAEEVAIGIPTTVVAACPDQDAAMKVQDLFMSPSFRVYTSSDIIGAEIGAALKNIIALCAGISDGLGYGDNSKAALMTRGITEIARLGTAMGANAKTFSGLTGIGDLIVTCTSRHSRNWRAGNLIGKGYTPEEAVASVKMVVEGISATRAVKGLMDRYQISMPICLEAYRILFEGKDCRKAVYDLMTRRKKHEFEDTGW</sequence>
<feature type="binding site" evidence="16">
    <location>
        <begin position="8"/>
        <end position="13"/>
    </location>
    <ligand>
        <name>NAD(+)</name>
        <dbReference type="ChEBI" id="CHEBI:57540"/>
    </ligand>
</feature>
<feature type="binding site" evidence="13">
    <location>
        <position position="253"/>
    </location>
    <ligand>
        <name>sn-glycerol 3-phosphate</name>
        <dbReference type="ChEBI" id="CHEBI:57597"/>
    </ligand>
</feature>
<feature type="domain" description="Glycerol-3-phosphate dehydrogenase NAD-dependent C-terminal" evidence="19">
    <location>
        <begin position="178"/>
        <end position="318"/>
    </location>
</feature>
<feature type="binding site" evidence="16">
    <location>
        <position position="138"/>
    </location>
    <ligand>
        <name>NAD(+)</name>
        <dbReference type="ChEBI" id="CHEBI:57540"/>
    </ligand>
</feature>
<dbReference type="InterPro" id="IPR008927">
    <property type="entry name" value="6-PGluconate_DH-like_C_sf"/>
</dbReference>
<keyword evidence="8 13" id="KW-1208">Phospholipid metabolism</keyword>
<feature type="binding site" evidence="15">
    <location>
        <position position="106"/>
    </location>
    <ligand>
        <name>substrate</name>
    </ligand>
</feature>
<keyword evidence="2 13" id="KW-0444">Lipid biosynthesis</keyword>
<evidence type="ECO:0000256" key="7">
    <source>
        <dbReference type="ARBA" id="ARBA00023209"/>
    </source>
</evidence>
<dbReference type="InterPro" id="IPR013328">
    <property type="entry name" value="6PGD_dom2"/>
</dbReference>
<dbReference type="Pfam" id="PF01210">
    <property type="entry name" value="NAD_Gly3P_dh_N"/>
    <property type="match status" value="1"/>
</dbReference>
<dbReference type="GO" id="GO:0005975">
    <property type="term" value="P:carbohydrate metabolic process"/>
    <property type="evidence" value="ECO:0007669"/>
    <property type="project" value="InterPro"/>
</dbReference>
<dbReference type="InterPro" id="IPR006168">
    <property type="entry name" value="G3P_DH_NAD-dep"/>
</dbReference>
<feature type="binding site" evidence="13">
    <location>
        <position position="277"/>
    </location>
    <ligand>
        <name>NADPH</name>
        <dbReference type="ChEBI" id="CHEBI:57783"/>
    </ligand>
</feature>
<accession>A0A1M6H3S2</accession>
<comment type="function">
    <text evidence="13">Catalyzes the reduction of the glycolytic intermediate dihydroxyacetone phosphate (DHAP) to sn-glycerol 3-phosphate (G3P), the key precursor for phospholipid synthesis.</text>
</comment>
<dbReference type="RefSeq" id="WP_188118447.1">
    <property type="nucleotide sequence ID" value="NZ_FQZP01000029.1"/>
</dbReference>
<dbReference type="EC" id="1.1.1.94" evidence="10 13"/>
<dbReference type="PANTHER" id="PTHR11728:SF1">
    <property type="entry name" value="GLYCEROL-3-PHOSPHATE DEHYDROGENASE [NAD(+)] 2, CHLOROPLASTIC"/>
    <property type="match status" value="1"/>
</dbReference>
<evidence type="ECO:0000256" key="8">
    <source>
        <dbReference type="ARBA" id="ARBA00023264"/>
    </source>
</evidence>
<feature type="binding site" evidence="13">
    <location>
        <position position="279"/>
    </location>
    <ligand>
        <name>NADPH</name>
        <dbReference type="ChEBI" id="CHEBI:57783"/>
    </ligand>
</feature>
<feature type="binding site" evidence="13">
    <location>
        <position position="11"/>
    </location>
    <ligand>
        <name>NADPH</name>
        <dbReference type="ChEBI" id="CHEBI:57783"/>
    </ligand>
</feature>
<feature type="binding site" evidence="13">
    <location>
        <position position="12"/>
    </location>
    <ligand>
        <name>NADPH</name>
        <dbReference type="ChEBI" id="CHEBI:57783"/>
    </ligand>
</feature>
<feature type="binding site" evidence="13">
    <location>
        <position position="252"/>
    </location>
    <ligand>
        <name>sn-glycerol 3-phosphate</name>
        <dbReference type="ChEBI" id="CHEBI:57597"/>
    </ligand>
</feature>
<dbReference type="PROSITE" id="PS00957">
    <property type="entry name" value="NAD_G3PDH"/>
    <property type="match status" value="1"/>
</dbReference>
<evidence type="ECO:0000256" key="16">
    <source>
        <dbReference type="PIRSR" id="PIRSR000114-3"/>
    </source>
</evidence>
<dbReference type="NCBIfam" id="NF000942">
    <property type="entry name" value="PRK00094.1-4"/>
    <property type="match status" value="1"/>
</dbReference>
<dbReference type="SUPFAM" id="SSF51735">
    <property type="entry name" value="NAD(P)-binding Rossmann-fold domains"/>
    <property type="match status" value="1"/>
</dbReference>
<dbReference type="InterPro" id="IPR006109">
    <property type="entry name" value="G3P_DH_NAD-dep_C"/>
</dbReference>
<dbReference type="GO" id="GO:0008654">
    <property type="term" value="P:phospholipid biosynthetic process"/>
    <property type="evidence" value="ECO:0007669"/>
    <property type="project" value="UniProtKB-KW"/>
</dbReference>
<dbReference type="Proteomes" id="UP000324781">
    <property type="component" value="Unassembled WGS sequence"/>
</dbReference>
<comment type="pathway">
    <text evidence="13">Membrane lipid metabolism; glycerophospholipid metabolism.</text>
</comment>
<dbReference type="Pfam" id="PF07479">
    <property type="entry name" value="NAD_Gly3P_dh_C"/>
    <property type="match status" value="1"/>
</dbReference>
<feature type="binding site" evidence="13">
    <location>
        <position position="189"/>
    </location>
    <ligand>
        <name>sn-glycerol 3-phosphate</name>
        <dbReference type="ChEBI" id="CHEBI:57597"/>
    </ligand>
</feature>
<evidence type="ECO:0000256" key="10">
    <source>
        <dbReference type="ARBA" id="ARBA00066687"/>
    </source>
</evidence>
<keyword evidence="3 13" id="KW-0521">NADP</keyword>
<dbReference type="UniPathway" id="UPA00940"/>
<dbReference type="InterPro" id="IPR036291">
    <property type="entry name" value="NAD(P)-bd_dom_sf"/>
</dbReference>
<reference evidence="20 21" key="1">
    <citation type="submission" date="2016-11" db="EMBL/GenBank/DDBJ databases">
        <authorList>
            <person name="Varghese N."/>
            <person name="Submissions S."/>
        </authorList>
    </citation>
    <scope>NUCLEOTIDE SEQUENCE [LARGE SCALE GENOMIC DNA]</scope>
    <source>
        <strain evidence="20 21">DSM 19027</strain>
    </source>
</reference>
<evidence type="ECO:0000256" key="5">
    <source>
        <dbReference type="ARBA" id="ARBA00023027"/>
    </source>
</evidence>
<evidence type="ECO:0000256" key="4">
    <source>
        <dbReference type="ARBA" id="ARBA00023002"/>
    </source>
</evidence>
<feature type="binding site" evidence="13">
    <location>
        <position position="242"/>
    </location>
    <ligand>
        <name>sn-glycerol 3-phosphate</name>
        <dbReference type="ChEBI" id="CHEBI:57597"/>
    </ligand>
</feature>
<feature type="binding site" evidence="13">
    <location>
        <position position="254"/>
    </location>
    <ligand>
        <name>sn-glycerol 3-phosphate</name>
        <dbReference type="ChEBI" id="CHEBI:57597"/>
    </ligand>
</feature>
<comment type="caution">
    <text evidence="13">Lacks conserved residue(s) required for the propagation of feature annotation.</text>
</comment>
<dbReference type="PANTHER" id="PTHR11728">
    <property type="entry name" value="GLYCEROL-3-PHOSPHATE DEHYDROGENASE"/>
    <property type="match status" value="1"/>
</dbReference>
<dbReference type="GO" id="GO:0051287">
    <property type="term" value="F:NAD binding"/>
    <property type="evidence" value="ECO:0007669"/>
    <property type="project" value="InterPro"/>
</dbReference>
<keyword evidence="21" id="KW-1185">Reference proteome</keyword>
<dbReference type="PIRSF" id="PIRSF000114">
    <property type="entry name" value="Glycerol-3-P_dh"/>
    <property type="match status" value="1"/>
</dbReference>
<dbReference type="NCBIfam" id="NF000941">
    <property type="entry name" value="PRK00094.1-3"/>
    <property type="match status" value="1"/>
</dbReference>
<evidence type="ECO:0000259" key="19">
    <source>
        <dbReference type="Pfam" id="PF07479"/>
    </source>
</evidence>
<comment type="catalytic activity">
    <reaction evidence="9">
        <text>sn-glycerol 3-phosphate + NADP(+) = dihydroxyacetone phosphate + NADPH + H(+)</text>
        <dbReference type="Rhea" id="RHEA:11096"/>
        <dbReference type="ChEBI" id="CHEBI:15378"/>
        <dbReference type="ChEBI" id="CHEBI:57597"/>
        <dbReference type="ChEBI" id="CHEBI:57642"/>
        <dbReference type="ChEBI" id="CHEBI:57783"/>
        <dbReference type="ChEBI" id="CHEBI:58349"/>
        <dbReference type="EC" id="1.1.1.94"/>
    </reaction>
    <physiologicalReaction direction="right-to-left" evidence="9">
        <dbReference type="Rhea" id="RHEA:11098"/>
    </physiologicalReaction>
</comment>
<comment type="similarity">
    <text evidence="1 13 17">Belongs to the NAD-dependent glycerol-3-phosphate dehydrogenase family.</text>
</comment>
<dbReference type="EMBL" id="FQZP01000029">
    <property type="protein sequence ID" value="SHJ16799.1"/>
    <property type="molecule type" value="Genomic_DNA"/>
</dbReference>
<evidence type="ECO:0000256" key="9">
    <source>
        <dbReference type="ARBA" id="ARBA00052716"/>
    </source>
</evidence>
<dbReference type="PRINTS" id="PR00077">
    <property type="entry name" value="GPDHDRGNASE"/>
</dbReference>
<dbReference type="NCBIfam" id="NF000940">
    <property type="entry name" value="PRK00094.1-2"/>
    <property type="match status" value="1"/>
</dbReference>
<dbReference type="GO" id="GO:0141152">
    <property type="term" value="F:glycerol-3-phosphate dehydrogenase (NAD+) activity"/>
    <property type="evidence" value="ECO:0007669"/>
    <property type="project" value="RHEA"/>
</dbReference>
<dbReference type="Gene3D" id="1.10.1040.10">
    <property type="entry name" value="N-(1-d-carboxylethyl)-l-norvaline Dehydrogenase, domain 2"/>
    <property type="match status" value="1"/>
</dbReference>
<dbReference type="HAMAP" id="MF_00394">
    <property type="entry name" value="NAD_Glyc3P_dehydrog"/>
    <property type="match status" value="1"/>
</dbReference>
<gene>
    <name evidence="13" type="primary">gpsA</name>
    <name evidence="20" type="ORF">SAMN05444373_102911</name>
</gene>
<dbReference type="AlphaFoldDB" id="A0A1M6H3S2"/>
<evidence type="ECO:0000256" key="13">
    <source>
        <dbReference type="HAMAP-Rule" id="MF_00394"/>
    </source>
</evidence>
<feature type="binding site" evidence="13">
    <location>
        <position position="253"/>
    </location>
    <ligand>
        <name>NADPH</name>
        <dbReference type="ChEBI" id="CHEBI:57783"/>
    </ligand>
</feature>
<keyword evidence="6 13" id="KW-0443">Lipid metabolism</keyword>
<dbReference type="GO" id="GO:0005829">
    <property type="term" value="C:cytosol"/>
    <property type="evidence" value="ECO:0007669"/>
    <property type="project" value="TreeGrafter"/>
</dbReference>
<feature type="binding site" evidence="13">
    <location>
        <position position="134"/>
    </location>
    <ligand>
        <name>sn-glycerol 3-phosphate</name>
        <dbReference type="ChEBI" id="CHEBI:57597"/>
    </ligand>
</feature>
<evidence type="ECO:0000256" key="11">
    <source>
        <dbReference type="ARBA" id="ARBA00069372"/>
    </source>
</evidence>
<dbReference type="GO" id="GO:0141153">
    <property type="term" value="F:glycerol-3-phosphate dehydrogenase (NADP+) activity"/>
    <property type="evidence" value="ECO:0007669"/>
    <property type="project" value="RHEA"/>
</dbReference>
<feature type="binding site" evidence="13">
    <location>
        <position position="32"/>
    </location>
    <ligand>
        <name>NADPH</name>
        <dbReference type="ChEBI" id="CHEBI:57783"/>
    </ligand>
</feature>
<organism evidence="20 21">
    <name type="scientific">Thermoclostridium caenicola</name>
    <dbReference type="NCBI Taxonomy" id="659425"/>
    <lineage>
        <taxon>Bacteria</taxon>
        <taxon>Bacillati</taxon>
        <taxon>Bacillota</taxon>
        <taxon>Clostridia</taxon>
        <taxon>Eubacteriales</taxon>
        <taxon>Oscillospiraceae</taxon>
        <taxon>Thermoclostridium</taxon>
    </lineage>
</organism>
<evidence type="ECO:0000256" key="15">
    <source>
        <dbReference type="PIRSR" id="PIRSR000114-2"/>
    </source>
</evidence>
<dbReference type="GO" id="GO:0006650">
    <property type="term" value="P:glycerophospholipid metabolic process"/>
    <property type="evidence" value="ECO:0007669"/>
    <property type="project" value="UniProtKB-UniRule"/>
</dbReference>
<evidence type="ECO:0000256" key="17">
    <source>
        <dbReference type="RuleBase" id="RU000437"/>
    </source>
</evidence>
<evidence type="ECO:0000259" key="18">
    <source>
        <dbReference type="Pfam" id="PF01210"/>
    </source>
</evidence>
<feature type="binding site" evidence="15">
    <location>
        <begin position="253"/>
        <end position="254"/>
    </location>
    <ligand>
        <name>substrate</name>
    </ligand>
</feature>
<feature type="active site" description="Proton acceptor" evidence="13 14">
    <location>
        <position position="189"/>
    </location>
</feature>
<keyword evidence="7 13" id="KW-0594">Phospholipid biosynthesis</keyword>
<keyword evidence="13" id="KW-0963">Cytoplasm</keyword>
<evidence type="ECO:0000313" key="21">
    <source>
        <dbReference type="Proteomes" id="UP000324781"/>
    </source>
</evidence>
<feature type="domain" description="Glycerol-3-phosphate dehydrogenase NAD-dependent N-terminal" evidence="18">
    <location>
        <begin position="4"/>
        <end position="158"/>
    </location>
</feature>
<feature type="binding site" evidence="13">
    <location>
        <position position="136"/>
    </location>
    <ligand>
        <name>sn-glycerol 3-phosphate</name>
        <dbReference type="ChEBI" id="CHEBI:57597"/>
    </ligand>
</feature>
<evidence type="ECO:0000256" key="14">
    <source>
        <dbReference type="PIRSR" id="PIRSR000114-1"/>
    </source>
</evidence>
<feature type="binding site" evidence="13">
    <location>
        <position position="106"/>
    </location>
    <ligand>
        <name>sn-glycerol 3-phosphate</name>
        <dbReference type="ChEBI" id="CHEBI:57597"/>
    </ligand>
</feature>
<dbReference type="FunFam" id="1.10.1040.10:FF:000001">
    <property type="entry name" value="Glycerol-3-phosphate dehydrogenase [NAD(P)+]"/>
    <property type="match status" value="1"/>
</dbReference>
<dbReference type="FunFam" id="3.40.50.720:FF:000019">
    <property type="entry name" value="Glycerol-3-phosphate dehydrogenase [NAD(P)+]"/>
    <property type="match status" value="1"/>
</dbReference>
<dbReference type="GO" id="GO:0046168">
    <property type="term" value="P:glycerol-3-phosphate catabolic process"/>
    <property type="evidence" value="ECO:0007669"/>
    <property type="project" value="InterPro"/>
</dbReference>
<feature type="binding site" evidence="13">
    <location>
        <position position="106"/>
    </location>
    <ligand>
        <name>NADPH</name>
        <dbReference type="ChEBI" id="CHEBI:57783"/>
    </ligand>
</feature>
<protein>
    <recommendedName>
        <fullName evidence="11 13">Glycerol-3-phosphate dehydrogenase [NAD(P)+]</fullName>
        <ecNumber evidence="10 13">1.1.1.94</ecNumber>
    </recommendedName>
    <alternativeName>
        <fullName evidence="13">NAD(P)(+)-dependent glycerol-3-phosphate dehydrogenase</fullName>
    </alternativeName>
    <alternativeName>
        <fullName evidence="12 13">NAD(P)H-dependent dihydroxyacetone-phosphate reductase</fullName>
    </alternativeName>
</protein>
<name>A0A1M6H3S2_9FIRM</name>
<evidence type="ECO:0000256" key="12">
    <source>
        <dbReference type="ARBA" id="ARBA00080511"/>
    </source>
</evidence>
<dbReference type="GO" id="GO:0046167">
    <property type="term" value="P:glycerol-3-phosphate biosynthetic process"/>
    <property type="evidence" value="ECO:0007669"/>
    <property type="project" value="UniProtKB-UniRule"/>
</dbReference>
<comment type="catalytic activity">
    <reaction evidence="13">
        <text>sn-glycerol 3-phosphate + NAD(+) = dihydroxyacetone phosphate + NADH + H(+)</text>
        <dbReference type="Rhea" id="RHEA:11092"/>
        <dbReference type="ChEBI" id="CHEBI:15378"/>
        <dbReference type="ChEBI" id="CHEBI:57540"/>
        <dbReference type="ChEBI" id="CHEBI:57597"/>
        <dbReference type="ChEBI" id="CHEBI:57642"/>
        <dbReference type="ChEBI" id="CHEBI:57945"/>
        <dbReference type="EC" id="1.1.1.94"/>
    </reaction>
</comment>
<keyword evidence="4 13" id="KW-0560">Oxidoreductase</keyword>
<keyword evidence="5 13" id="KW-0520">NAD</keyword>
<evidence type="ECO:0000256" key="1">
    <source>
        <dbReference type="ARBA" id="ARBA00011009"/>
    </source>
</evidence>
<feature type="binding site" evidence="16">
    <location>
        <position position="253"/>
    </location>
    <ligand>
        <name>NAD(+)</name>
        <dbReference type="ChEBI" id="CHEBI:57540"/>
    </ligand>
</feature>